<organism evidence="9 10">
    <name type="scientific">Haloactinomyces albus</name>
    <dbReference type="NCBI Taxonomy" id="1352928"/>
    <lineage>
        <taxon>Bacteria</taxon>
        <taxon>Bacillati</taxon>
        <taxon>Actinomycetota</taxon>
        <taxon>Actinomycetes</taxon>
        <taxon>Actinopolysporales</taxon>
        <taxon>Actinopolysporaceae</taxon>
        <taxon>Haloactinomyces</taxon>
    </lineage>
</organism>
<dbReference type="InterPro" id="IPR029510">
    <property type="entry name" value="Ald_DH_CS_GLU"/>
</dbReference>
<dbReference type="InterPro" id="IPR012394">
    <property type="entry name" value="Aldehyde_DH_NAD(P)"/>
</dbReference>
<name>A0AAE3ZCF3_9ACTN</name>
<comment type="similarity">
    <text evidence="1 3 6">Belongs to the aldehyde dehydrogenase family.</text>
</comment>
<feature type="domain" description="Aldehyde dehydrogenase" evidence="8">
    <location>
        <begin position="31"/>
        <end position="481"/>
    </location>
</feature>
<dbReference type="InterPro" id="IPR015590">
    <property type="entry name" value="Aldehyde_DH_dom"/>
</dbReference>
<gene>
    <name evidence="9" type="ORF">JOF55_001299</name>
</gene>
<evidence type="ECO:0000259" key="8">
    <source>
        <dbReference type="Pfam" id="PF00171"/>
    </source>
</evidence>
<evidence type="ECO:0000313" key="9">
    <source>
        <dbReference type="EMBL" id="MDR7301118.1"/>
    </source>
</evidence>
<evidence type="ECO:0000256" key="1">
    <source>
        <dbReference type="ARBA" id="ARBA00009986"/>
    </source>
</evidence>
<dbReference type="PANTHER" id="PTHR11699">
    <property type="entry name" value="ALDEHYDE DEHYDROGENASE-RELATED"/>
    <property type="match status" value="1"/>
</dbReference>
<evidence type="ECO:0000256" key="2">
    <source>
        <dbReference type="ARBA" id="ARBA00023002"/>
    </source>
</evidence>
<dbReference type="GO" id="GO:0006081">
    <property type="term" value="P:aldehyde metabolic process"/>
    <property type="evidence" value="ECO:0007669"/>
    <property type="project" value="InterPro"/>
</dbReference>
<accession>A0AAE3ZCF3</accession>
<evidence type="ECO:0000256" key="7">
    <source>
        <dbReference type="SAM" id="MobiDB-lite"/>
    </source>
</evidence>
<dbReference type="EMBL" id="JAVDXW010000001">
    <property type="protein sequence ID" value="MDR7301118.1"/>
    <property type="molecule type" value="Genomic_DNA"/>
</dbReference>
<dbReference type="SUPFAM" id="SSF53720">
    <property type="entry name" value="ALDH-like"/>
    <property type="match status" value="1"/>
</dbReference>
<proteinExistence type="inferred from homology"/>
<evidence type="ECO:0000313" key="10">
    <source>
        <dbReference type="Proteomes" id="UP001180845"/>
    </source>
</evidence>
<feature type="active site" evidence="4">
    <location>
        <position position="295"/>
    </location>
</feature>
<keyword evidence="10" id="KW-1185">Reference proteome</keyword>
<evidence type="ECO:0000256" key="6">
    <source>
        <dbReference type="RuleBase" id="RU003345"/>
    </source>
</evidence>
<protein>
    <recommendedName>
        <fullName evidence="3">Aldehyde dehydrogenase</fullName>
    </recommendedName>
</protein>
<evidence type="ECO:0000256" key="3">
    <source>
        <dbReference type="PIRNR" id="PIRNR036492"/>
    </source>
</evidence>
<dbReference type="CDD" id="cd07099">
    <property type="entry name" value="ALDH_DDALDH"/>
    <property type="match status" value="1"/>
</dbReference>
<dbReference type="GO" id="GO:0016620">
    <property type="term" value="F:oxidoreductase activity, acting on the aldehyde or oxo group of donors, NAD or NADP as acceptor"/>
    <property type="evidence" value="ECO:0007669"/>
    <property type="project" value="InterPro"/>
</dbReference>
<keyword evidence="2 3" id="KW-0560">Oxidoreductase</keyword>
<dbReference type="Gene3D" id="3.40.605.10">
    <property type="entry name" value="Aldehyde Dehydrogenase, Chain A, domain 1"/>
    <property type="match status" value="1"/>
</dbReference>
<dbReference type="InterPro" id="IPR016163">
    <property type="entry name" value="Ald_DH_C"/>
</dbReference>
<dbReference type="Gene3D" id="3.40.309.10">
    <property type="entry name" value="Aldehyde Dehydrogenase, Chain A, domain 2"/>
    <property type="match status" value="1"/>
</dbReference>
<sequence length="515" mass="55029">MTRTARGSVETPSEAGPSEADTDPAGLPERATFESLDPRTGEVVGTHPIHGADHVTEVVRGAREAQRWWAELGFSGRQKRLDAWRKLLMRRIDEAAGVICSETGKPLDDARMELVLVIDHLHWAANKAENVLRRRKVSPGVLMANQAATVEYLPFGVVGVIGPWNYPAFTPMGSIAYALAAGNTVVFKPSELTPAVGEWLARTFAEVVPEQPVFEVVTGFGATGAALCRSGVDKLAFTGSTETGKRVMATCAETLTPVLVECGGKDALIVDTDADLRAAAEAAVWGAMSNAGQTCIGVERVYVVEAVADRFLALVTERAAELRPGSEPGADFGPITMSSQVDVIRHHVDDALRLGGRAVVGGSDSVRPPFVEPVVLTDVPADAEAAVEETFGPTVVVDRVADVDEGIERANSGRYGLAATVFSRSRGAELARRLRSGMVAVNSVISFAAVPALPFGGVGDSGFGRIHGADGLREFARTQSVTRTKFRIPLNPMTFNRSPRTVRRLVRLVRMVRGR</sequence>
<dbReference type="PROSITE" id="PS00687">
    <property type="entry name" value="ALDEHYDE_DEHYDR_GLU"/>
    <property type="match status" value="1"/>
</dbReference>
<evidence type="ECO:0000256" key="4">
    <source>
        <dbReference type="PIRSR" id="PIRSR036492-1"/>
    </source>
</evidence>
<feature type="region of interest" description="Disordered" evidence="7">
    <location>
        <begin position="1"/>
        <end position="47"/>
    </location>
</feature>
<dbReference type="Pfam" id="PF00171">
    <property type="entry name" value="Aldedh"/>
    <property type="match status" value="1"/>
</dbReference>
<dbReference type="InterPro" id="IPR016162">
    <property type="entry name" value="Ald_DH_N"/>
</dbReference>
<feature type="active site" evidence="4 5">
    <location>
        <position position="261"/>
    </location>
</feature>
<evidence type="ECO:0000256" key="5">
    <source>
        <dbReference type="PROSITE-ProRule" id="PRU10007"/>
    </source>
</evidence>
<comment type="caution">
    <text evidence="9">The sequence shown here is derived from an EMBL/GenBank/DDBJ whole genome shotgun (WGS) entry which is preliminary data.</text>
</comment>
<dbReference type="Proteomes" id="UP001180845">
    <property type="component" value="Unassembled WGS sequence"/>
</dbReference>
<dbReference type="AlphaFoldDB" id="A0AAE3ZCF3"/>
<dbReference type="PIRSF" id="PIRSF036492">
    <property type="entry name" value="ALDH"/>
    <property type="match status" value="1"/>
</dbReference>
<dbReference type="InterPro" id="IPR016161">
    <property type="entry name" value="Ald_DH/histidinol_DH"/>
</dbReference>
<dbReference type="RefSeq" id="WP_310271017.1">
    <property type="nucleotide sequence ID" value="NZ_JAVDXW010000001.1"/>
</dbReference>
<reference evidence="9" key="1">
    <citation type="submission" date="2023-07" db="EMBL/GenBank/DDBJ databases">
        <title>Sequencing the genomes of 1000 actinobacteria strains.</title>
        <authorList>
            <person name="Klenk H.-P."/>
        </authorList>
    </citation>
    <scope>NUCLEOTIDE SEQUENCE</scope>
    <source>
        <strain evidence="9">DSM 45977</strain>
    </source>
</reference>